<keyword evidence="4 5" id="KW-0472">Membrane</keyword>
<dbReference type="Gene3D" id="1.20.1070.10">
    <property type="entry name" value="Rhodopsin 7-helix transmembrane proteins"/>
    <property type="match status" value="1"/>
</dbReference>
<accession>A0AA84ZA96</accession>
<proteinExistence type="predicted"/>
<evidence type="ECO:0000259" key="6">
    <source>
        <dbReference type="PROSITE" id="PS50262"/>
    </source>
</evidence>
<reference evidence="8" key="1">
    <citation type="submission" date="2023-11" db="UniProtKB">
        <authorList>
            <consortium name="WormBaseParasite"/>
        </authorList>
    </citation>
    <scope>IDENTIFICATION</scope>
</reference>
<comment type="subcellular location">
    <subcellularLocation>
        <location evidence="1">Membrane</location>
    </subcellularLocation>
</comment>
<feature type="transmembrane region" description="Helical" evidence="5">
    <location>
        <begin position="281"/>
        <end position="304"/>
    </location>
</feature>
<protein>
    <recommendedName>
        <fullName evidence="6">G-protein coupled receptors family 1 profile domain-containing protein</fullName>
    </recommendedName>
</protein>
<keyword evidence="2 5" id="KW-0812">Transmembrane</keyword>
<dbReference type="CDD" id="cd14978">
    <property type="entry name" value="7tmA_FMRFamide_R-like"/>
    <property type="match status" value="1"/>
</dbReference>
<dbReference type="InterPro" id="IPR017452">
    <property type="entry name" value="GPCR_Rhodpsn_7TM"/>
</dbReference>
<feature type="transmembrane region" description="Helical" evidence="5">
    <location>
        <begin position="364"/>
        <end position="385"/>
    </location>
</feature>
<keyword evidence="3 5" id="KW-1133">Transmembrane helix</keyword>
<name>A0AA84ZA96_9TREM</name>
<evidence type="ECO:0000313" key="7">
    <source>
        <dbReference type="Proteomes" id="UP000050790"/>
    </source>
</evidence>
<evidence type="ECO:0000256" key="2">
    <source>
        <dbReference type="ARBA" id="ARBA00022692"/>
    </source>
</evidence>
<evidence type="ECO:0000256" key="5">
    <source>
        <dbReference type="SAM" id="Phobius"/>
    </source>
</evidence>
<organism evidence="7 8">
    <name type="scientific">Schistosoma margrebowiei</name>
    <dbReference type="NCBI Taxonomy" id="48269"/>
    <lineage>
        <taxon>Eukaryota</taxon>
        <taxon>Metazoa</taxon>
        <taxon>Spiralia</taxon>
        <taxon>Lophotrochozoa</taxon>
        <taxon>Platyhelminthes</taxon>
        <taxon>Trematoda</taxon>
        <taxon>Digenea</taxon>
        <taxon>Strigeidida</taxon>
        <taxon>Schistosomatoidea</taxon>
        <taxon>Schistosomatidae</taxon>
        <taxon>Schistosoma</taxon>
    </lineage>
</organism>
<feature type="transmembrane region" description="Helical" evidence="5">
    <location>
        <begin position="405"/>
        <end position="429"/>
    </location>
</feature>
<dbReference type="PANTHER" id="PTHR46641">
    <property type="entry name" value="FMRFAMIDE RECEPTOR-RELATED"/>
    <property type="match status" value="1"/>
</dbReference>
<evidence type="ECO:0000256" key="3">
    <source>
        <dbReference type="ARBA" id="ARBA00022989"/>
    </source>
</evidence>
<dbReference type="Proteomes" id="UP000050790">
    <property type="component" value="Unassembled WGS sequence"/>
</dbReference>
<dbReference type="PROSITE" id="PS50262">
    <property type="entry name" value="G_PROTEIN_RECEP_F1_2"/>
    <property type="match status" value="1"/>
</dbReference>
<evidence type="ECO:0000256" key="4">
    <source>
        <dbReference type="ARBA" id="ARBA00023136"/>
    </source>
</evidence>
<feature type="transmembrane region" description="Helical" evidence="5">
    <location>
        <begin position="80"/>
        <end position="102"/>
    </location>
</feature>
<dbReference type="SUPFAM" id="SSF81321">
    <property type="entry name" value="Family A G protein-coupled receptor-like"/>
    <property type="match status" value="1"/>
</dbReference>
<evidence type="ECO:0000256" key="1">
    <source>
        <dbReference type="ARBA" id="ARBA00004370"/>
    </source>
</evidence>
<feature type="domain" description="G-protein coupled receptors family 1 profile" evidence="6">
    <location>
        <begin position="95"/>
        <end position="428"/>
    </location>
</feature>
<dbReference type="PANTHER" id="PTHR46641:SF25">
    <property type="entry name" value="CNMAMIDE RECEPTOR-RELATED"/>
    <property type="match status" value="1"/>
</dbReference>
<dbReference type="WBParaSite" id="SMRG1_16790.1">
    <property type="protein sequence ID" value="SMRG1_16790.1"/>
    <property type="gene ID" value="SMRG1_16790"/>
</dbReference>
<evidence type="ECO:0000313" key="8">
    <source>
        <dbReference type="WBParaSite" id="SMRG1_16790.1"/>
    </source>
</evidence>
<sequence>MIEDICSNSKLFLSKSLDFILTTNSQLSESNTNRMNHFLNNHNNSSLLFLNDYIKNVTEKLKGIQRFKQQLYICHIIHLLWMYIPPIIFIFGSLGNILSFVILRHSSTNSMTIFVYLIARSIVDEIVLIIGLLRRWFDKIFDTKFENTSNFMCKMIHFWGTSSSLLSVWLTVSLTAERALVVSFPLHVSRLINYNRVRNLIIILSILCAILSLHFCFTVGITSNCSHKFSKSFSSSLINQTIQMNLTIPFINHNTKIKCFEQCSILPQYSSLNWYWSSFDAILYSYLPFCLIFTFNIIILKSVYYANKQRKQLHTQYNSTYKSSKNQLLLLSSSSTSSSFIKKKSIINQKNKQINNINDNIKQLTIMLLIISFSFLLTTFTIVFIKILAQNLNLNNKNKLNLRIYLRLIDTIAELFMYINHAMNFYLFCATGKTFRKRLFTLLLFNQCKYNKFNFKQNHYCFSCLLLYFTNSNHHLNVNKQPNKNEINQMKSMNKMNYDDVTITLHSQNINLYHTTQMNEIPSIDNKNTTMELISYRLSTSLINNSCHIYMNHNNEDNYDSDTINNNNNNNNNNNHNNDNVCLAKSRNKLCHESNEQLSSIIKYFSKIKEIPNQVYYDRRKLYRHHYHRPQHQQQQQQEYIGRNFSFDENQHNIEDIEIKYLKYKSYKRQISKESLQTI</sequence>
<dbReference type="GO" id="GO:0016020">
    <property type="term" value="C:membrane"/>
    <property type="evidence" value="ECO:0007669"/>
    <property type="project" value="UniProtKB-SubCell"/>
</dbReference>
<dbReference type="InterPro" id="IPR052954">
    <property type="entry name" value="GPCR-Ligand_Int"/>
</dbReference>
<feature type="transmembrane region" description="Helical" evidence="5">
    <location>
        <begin position="197"/>
        <end position="221"/>
    </location>
</feature>
<feature type="transmembrane region" description="Helical" evidence="5">
    <location>
        <begin position="114"/>
        <end position="136"/>
    </location>
</feature>
<dbReference type="AlphaFoldDB" id="A0AA84ZA96"/>